<feature type="region of interest" description="Disordered" evidence="2">
    <location>
        <begin position="122"/>
        <end position="174"/>
    </location>
</feature>
<feature type="compositionally biased region" description="Polar residues" evidence="2">
    <location>
        <begin position="122"/>
        <end position="137"/>
    </location>
</feature>
<feature type="region of interest" description="Disordered" evidence="2">
    <location>
        <begin position="1253"/>
        <end position="1353"/>
    </location>
</feature>
<accession>A0A9W8MZM2</accession>
<feature type="compositionally biased region" description="Polar residues" evidence="2">
    <location>
        <begin position="618"/>
        <end position="637"/>
    </location>
</feature>
<dbReference type="Proteomes" id="UP001148786">
    <property type="component" value="Unassembled WGS sequence"/>
</dbReference>
<feature type="compositionally biased region" description="Pro residues" evidence="2">
    <location>
        <begin position="428"/>
        <end position="439"/>
    </location>
</feature>
<keyword evidence="1" id="KW-0175">Coiled coil</keyword>
<evidence type="ECO:0000256" key="1">
    <source>
        <dbReference type="SAM" id="Coils"/>
    </source>
</evidence>
<feature type="compositionally biased region" description="Polar residues" evidence="2">
    <location>
        <begin position="148"/>
        <end position="159"/>
    </location>
</feature>
<protein>
    <submittedName>
        <fullName evidence="3">Uncharacterized protein</fullName>
    </submittedName>
</protein>
<feature type="compositionally biased region" description="Polar residues" evidence="2">
    <location>
        <begin position="931"/>
        <end position="985"/>
    </location>
</feature>
<feature type="compositionally biased region" description="Low complexity" evidence="2">
    <location>
        <begin position="748"/>
        <end position="769"/>
    </location>
</feature>
<feature type="compositionally biased region" description="Low complexity" evidence="2">
    <location>
        <begin position="1288"/>
        <end position="1301"/>
    </location>
</feature>
<feature type="compositionally biased region" description="Polar residues" evidence="2">
    <location>
        <begin position="199"/>
        <end position="211"/>
    </location>
</feature>
<comment type="caution">
    <text evidence="3">The sequence shown here is derived from an EMBL/GenBank/DDBJ whole genome shotgun (WGS) entry which is preliminary data.</text>
</comment>
<proteinExistence type="predicted"/>
<feature type="compositionally biased region" description="Polar residues" evidence="2">
    <location>
        <begin position="781"/>
        <end position="802"/>
    </location>
</feature>
<feature type="compositionally biased region" description="Pro residues" evidence="2">
    <location>
        <begin position="808"/>
        <end position="824"/>
    </location>
</feature>
<feature type="compositionally biased region" description="Polar residues" evidence="2">
    <location>
        <begin position="1331"/>
        <end position="1353"/>
    </location>
</feature>
<sequence length="1448" mass="154106">MPALPSFITNRKGKVAFKSAFTLLRGEHSTPASVQPAVPAAPPHPLADEILVINDRNARHYSLDFDGGQPIDEYETDIIDEELRNPRPNNAPTPQVQLDIDLSPEGLTDWFAANFLLPENAQVSSEKAQHGQTSGSGFRNEAKPLGSVGSTETLSSRSRSALGEDEGGFSNSSEDVLSNLKAMNASHFGRMHGSEFNRSDQASPSPNNPSATLLAIPAGSSRGADSQESRSEALSGLKPLRPISLLDTPASSAVSGTNFARALLSNAFVLPNDNRFSKFRTSTVGLTRSDSTTLPRGDHAGPSSYHDRFSVGPDAPPIPSNAGFLYEPPKKSRAGEWREKKRQELKRRSSTGSLHPKILPETPSSDRPISVLLSPGAEFDLNDLNSLLLKSPALVQTPPPPPRSPLPPTPQPKRIEESKTVELAPIPAARPLPVGPQTPPSDFLNLLSPAPSSDGLPSAKNMESDDVLNYYSHPDSPEPLMTGGYRPGVSPISEETSSQLSPPTPYRDRRESQRSTGTPLGARSPLSGSIRVRGESVPLPRKLPDSRPYSRQLLAPMGERPLSAVLPPSPSGSQTSSLASAGSDLLAPLALPPSHIFSRQRSGSAPSPIRVIRDPKDSTTYNITVSPSNADSDTPTSDEGVITQDFPETPSAFSPLLTGAGTTGRQHTRQASVAKIKTSGLAGRSGSPSSRRIADIFEEAETEANLADQSGSIALRRVSAAGPQAESPSNQVLAHEMSRSPSRGTVVTTSDGSSMYTSDSSSKPRIKSLPPIPKSPIPSTRAVSPATTIESPVNAPESSTTVVGVPAPSIPPPSPTLAPKPSAPSPARGRLPPALNISSSNPVAERAVAVNGNGTDSSDSPASSSRPASNPPVFVAASAASAPAPSAADHDQASGSQSSSSHKYEDAFTGRASDIFRATSLGSPPPYYTVVNETPLPQVQQRTPPSHPTHTPNGSFSHNASFSFSEPNFGTPGPSNLEWSNSIDGRSTLGRENSIAGQRSRMRPPLPQGPRRPSQQQMVAAGGPSGQFHSSRDRSGSVSSVASNALPHASRVRSAPVFSPKFQTPPPKWRGYTMEAAKWTFTSSQLQAIVSRAIKQSAEASSIRLLRLDVLDTEIPEEMRRLEAQRTDLKTRYKVLTRRRATLLDALTAHMTGNEEDNSSYALRLLEEIREMVVTLDRLAEELHSLDGQLAHLESLTHIHTGSALAMALRKLNASFLKQVAENQVLRNQNQALEAERDEAWAQAEVVANEFDRMNDKIDSPSSKRSSRISAVRKSSVRVSKAGLRTPSQRLSQRSSLGSSLCGPTSSSKSPLPRLEKSPPVPPIPKRRPLQISTESPLRSSAVLSSGGVTPNSETRALAEAQDELYAMLGITNPDRRLRRSRSAAGLLLSPPPVTAGPSTLLNVRPSDINPSRRSSLPGDSTLAEAYNAMAADRNAVLATIDMLSATD</sequence>
<feature type="region of interest" description="Disordered" evidence="2">
    <location>
        <begin position="190"/>
        <end position="234"/>
    </location>
</feature>
<name>A0A9W8MZM2_9AGAR</name>
<feature type="compositionally biased region" description="Low complexity" evidence="2">
    <location>
        <begin position="856"/>
        <end position="901"/>
    </location>
</feature>
<feature type="region of interest" description="Disordered" evidence="2">
    <location>
        <begin position="319"/>
        <end position="370"/>
    </location>
</feature>
<feature type="region of interest" description="Disordered" evidence="2">
    <location>
        <begin position="596"/>
        <end position="692"/>
    </location>
</feature>
<evidence type="ECO:0000313" key="4">
    <source>
        <dbReference type="Proteomes" id="UP001148786"/>
    </source>
</evidence>
<gene>
    <name evidence="3" type="ORF">NLJ89_g1656</name>
</gene>
<reference evidence="3" key="1">
    <citation type="submission" date="2022-07" db="EMBL/GenBank/DDBJ databases">
        <title>Genome Sequence of Agrocybe chaxingu.</title>
        <authorList>
            <person name="Buettner E."/>
        </authorList>
    </citation>
    <scope>NUCLEOTIDE SEQUENCE</scope>
    <source>
        <strain evidence="3">MP-N11</strain>
    </source>
</reference>
<feature type="region of interest" description="Disordered" evidence="2">
    <location>
        <begin position="717"/>
        <end position="1044"/>
    </location>
</feature>
<feature type="region of interest" description="Disordered" evidence="2">
    <location>
        <begin position="392"/>
        <end position="580"/>
    </location>
</feature>
<organism evidence="3 4">
    <name type="scientific">Agrocybe chaxingu</name>
    <dbReference type="NCBI Taxonomy" id="84603"/>
    <lineage>
        <taxon>Eukaryota</taxon>
        <taxon>Fungi</taxon>
        <taxon>Dikarya</taxon>
        <taxon>Basidiomycota</taxon>
        <taxon>Agaricomycotina</taxon>
        <taxon>Agaricomycetes</taxon>
        <taxon>Agaricomycetidae</taxon>
        <taxon>Agaricales</taxon>
        <taxon>Agaricineae</taxon>
        <taxon>Strophariaceae</taxon>
        <taxon>Agrocybe</taxon>
    </lineage>
</organism>
<dbReference type="EMBL" id="JANKHO010000088">
    <property type="protein sequence ID" value="KAJ3515608.1"/>
    <property type="molecule type" value="Genomic_DNA"/>
</dbReference>
<feature type="compositionally biased region" description="Basic and acidic residues" evidence="2">
    <location>
        <begin position="328"/>
        <end position="342"/>
    </location>
</feature>
<dbReference type="OrthoDB" id="3271284at2759"/>
<keyword evidence="4" id="KW-1185">Reference proteome</keyword>
<feature type="compositionally biased region" description="Low complexity" evidence="2">
    <location>
        <begin position="1260"/>
        <end position="1281"/>
    </location>
</feature>
<evidence type="ECO:0000313" key="3">
    <source>
        <dbReference type="EMBL" id="KAJ3515608.1"/>
    </source>
</evidence>
<evidence type="ECO:0000256" key="2">
    <source>
        <dbReference type="SAM" id="MobiDB-lite"/>
    </source>
</evidence>
<feature type="coiled-coil region" evidence="1">
    <location>
        <begin position="1119"/>
        <end position="1243"/>
    </location>
</feature>
<feature type="compositionally biased region" description="Pro residues" evidence="2">
    <location>
        <begin position="397"/>
        <end position="411"/>
    </location>
</feature>